<feature type="domain" description="Cyclin-D1-binding protein 1-like N-terminal" evidence="1">
    <location>
        <begin position="44"/>
        <end position="196"/>
    </location>
</feature>
<dbReference type="Pfam" id="PF13324">
    <property type="entry name" value="GCIP_N"/>
    <property type="match status" value="1"/>
</dbReference>
<protein>
    <recommendedName>
        <fullName evidence="1">Cyclin-D1-binding protein 1-like N-terminal domain-containing protein</fullName>
    </recommendedName>
</protein>
<dbReference type="Gene3D" id="1.20.1420.10">
    <property type="entry name" value="Talin, central domain"/>
    <property type="match status" value="1"/>
</dbReference>
<proteinExistence type="predicted"/>
<reference evidence="2" key="1">
    <citation type="submission" date="2023-02" db="EMBL/GenBank/DDBJ databases">
        <title>Identification and recombinant expression of a fungal hydrolase from Papiliotrema laurentii that hydrolyzes apple cutin and clears colloidal polyester polyurethane.</title>
        <authorList>
            <consortium name="DOE Joint Genome Institute"/>
            <person name="Roman V.A."/>
            <person name="Bojanowski C."/>
            <person name="Crable B.R."/>
            <person name="Wagner D.N."/>
            <person name="Hung C.S."/>
            <person name="Nadeau L.J."/>
            <person name="Schratz L."/>
            <person name="Haridas S."/>
            <person name="Pangilinan J."/>
            <person name="Lipzen A."/>
            <person name="Na H."/>
            <person name="Yan M."/>
            <person name="Ng V."/>
            <person name="Grigoriev I.V."/>
            <person name="Spatafora J.W."/>
            <person name="Barlow D."/>
            <person name="Biffinger J."/>
            <person name="Kelley-Loughnane N."/>
            <person name="Varaljay V.A."/>
            <person name="Crookes-Goodson W.J."/>
        </authorList>
    </citation>
    <scope>NUCLEOTIDE SEQUENCE</scope>
    <source>
        <strain evidence="2">5307AH</strain>
    </source>
</reference>
<comment type="caution">
    <text evidence="2">The sequence shown here is derived from an EMBL/GenBank/DDBJ whole genome shotgun (WGS) entry which is preliminary data.</text>
</comment>
<dbReference type="EMBL" id="JAODAN010000006">
    <property type="protein sequence ID" value="KAK1923604.1"/>
    <property type="molecule type" value="Genomic_DNA"/>
</dbReference>
<dbReference type="InterPro" id="IPR026907">
    <property type="entry name" value="GCIP-like"/>
</dbReference>
<dbReference type="PANTHER" id="PTHR15492">
    <property type="entry name" value="CYCLIN D1-BINDING PROTEIN 1"/>
    <property type="match status" value="1"/>
</dbReference>
<dbReference type="GO" id="GO:0005634">
    <property type="term" value="C:nucleus"/>
    <property type="evidence" value="ECO:0007669"/>
    <property type="project" value="TreeGrafter"/>
</dbReference>
<dbReference type="Proteomes" id="UP001182556">
    <property type="component" value="Unassembled WGS sequence"/>
</dbReference>
<name>A0AAD9CZH7_PAPLA</name>
<dbReference type="PANTHER" id="PTHR15492:SF1">
    <property type="entry name" value="CYCLIN-D1-BINDING PROTEIN 1"/>
    <property type="match status" value="1"/>
</dbReference>
<dbReference type="AlphaFoldDB" id="A0AAD9CZH7"/>
<evidence type="ECO:0000313" key="2">
    <source>
        <dbReference type="EMBL" id="KAK1923604.1"/>
    </source>
</evidence>
<accession>A0AAD9CZH7</accession>
<sequence length="367" mass="40501">MSLHQGLKESKDGISTSLRALQNVTSTTLPSTLPALLPGLPESLAQLLLKVHNDSTALSLSFKPPITRHAALAQLAKVNESFGRVCACVVAATGGQTGGALVEEWKDGVEAIGAELVRLLDVFIDAEKQENTSANAQSSSSKDDNPYLLHTGLVWNRIDRISQDLSSTEVQAATKRWKSQGEVMKDAWTEFKEFMEEQDEEVEDGEDDGPDFDDEFAELDEMMQGGKMSPEERARAEAVKPLFGLHQILHSTIPRYLPLLVLEPEEPYSRLLDASSALTAAFDSAIEAMYPDQDEEEVDSAVSSLGRRSLGLIKTFRDRLDRAIGDEDRRSQCATFLTKWEDRLQKEQGAWSERALSVSSLKHALPQ</sequence>
<gene>
    <name evidence="2" type="ORF">DB88DRAFT_546706</name>
</gene>
<evidence type="ECO:0000259" key="1">
    <source>
        <dbReference type="Pfam" id="PF13324"/>
    </source>
</evidence>
<dbReference type="Gene3D" id="1.20.1410.10">
    <property type="entry name" value="I/LWEQ domain"/>
    <property type="match status" value="1"/>
</dbReference>
<keyword evidence="3" id="KW-1185">Reference proteome</keyword>
<dbReference type="InterPro" id="IPR049317">
    <property type="entry name" value="GCIP-like_N"/>
</dbReference>
<evidence type="ECO:0000313" key="3">
    <source>
        <dbReference type="Proteomes" id="UP001182556"/>
    </source>
</evidence>
<organism evidence="2 3">
    <name type="scientific">Papiliotrema laurentii</name>
    <name type="common">Cryptococcus laurentii</name>
    <dbReference type="NCBI Taxonomy" id="5418"/>
    <lineage>
        <taxon>Eukaryota</taxon>
        <taxon>Fungi</taxon>
        <taxon>Dikarya</taxon>
        <taxon>Basidiomycota</taxon>
        <taxon>Agaricomycotina</taxon>
        <taxon>Tremellomycetes</taxon>
        <taxon>Tremellales</taxon>
        <taxon>Rhynchogastremaceae</taxon>
        <taxon>Papiliotrema</taxon>
    </lineage>
</organism>